<dbReference type="CDD" id="cd15041">
    <property type="entry name" value="7tmB1_hormone_R"/>
    <property type="match status" value="1"/>
</dbReference>
<feature type="transmembrane region" description="Helical" evidence="11">
    <location>
        <begin position="298"/>
        <end position="321"/>
    </location>
</feature>
<feature type="domain" description="G-protein coupled receptors family 2 profile 1" evidence="12">
    <location>
        <begin position="220"/>
        <end position="291"/>
    </location>
</feature>
<feature type="transmembrane region" description="Helical" evidence="11">
    <location>
        <begin position="500"/>
        <end position="523"/>
    </location>
</feature>
<dbReference type="PANTHER" id="PTHR45620:SF42">
    <property type="entry name" value="G-PROTEIN COUPLED RECEPTOR SEB-2"/>
    <property type="match status" value="1"/>
</dbReference>
<dbReference type="GO" id="GO:0005886">
    <property type="term" value="C:plasma membrane"/>
    <property type="evidence" value="ECO:0007669"/>
    <property type="project" value="UniProtKB-SubCell"/>
</dbReference>
<reference evidence="14" key="1">
    <citation type="journal article" date="2020" name="bioRxiv">
        <title>Chromosome-level reference genome of the European wasp spider Argiope bruennichi: a resource for studies on range expansion and evolutionary adaptation.</title>
        <authorList>
            <person name="Sheffer M.M."/>
            <person name="Hoppe A."/>
            <person name="Krehenwinkel H."/>
            <person name="Uhl G."/>
            <person name="Kuss A.W."/>
            <person name="Jensen L."/>
            <person name="Jensen C."/>
            <person name="Gillespie R.G."/>
            <person name="Hoff K.J."/>
            <person name="Prost S."/>
        </authorList>
    </citation>
    <scope>NUCLEOTIDE SEQUENCE</scope>
</reference>
<organism evidence="14 15">
    <name type="scientific">Argiope bruennichi</name>
    <name type="common">Wasp spider</name>
    <name type="synonym">Aranea bruennichi</name>
    <dbReference type="NCBI Taxonomy" id="94029"/>
    <lineage>
        <taxon>Eukaryota</taxon>
        <taxon>Metazoa</taxon>
        <taxon>Ecdysozoa</taxon>
        <taxon>Arthropoda</taxon>
        <taxon>Chelicerata</taxon>
        <taxon>Arachnida</taxon>
        <taxon>Araneae</taxon>
        <taxon>Araneomorphae</taxon>
        <taxon>Entelegynae</taxon>
        <taxon>Araneoidea</taxon>
        <taxon>Araneidae</taxon>
        <taxon>Argiope</taxon>
    </lineage>
</organism>
<dbReference type="GO" id="GO:0007188">
    <property type="term" value="P:adenylate cyclase-modulating G protein-coupled receptor signaling pathway"/>
    <property type="evidence" value="ECO:0007669"/>
    <property type="project" value="TreeGrafter"/>
</dbReference>
<evidence type="ECO:0000256" key="8">
    <source>
        <dbReference type="ARBA" id="ARBA00023170"/>
    </source>
</evidence>
<accession>A0A8T0FD81</accession>
<feature type="compositionally biased region" description="Polar residues" evidence="10">
    <location>
        <begin position="58"/>
        <end position="69"/>
    </location>
</feature>
<keyword evidence="8 14" id="KW-0675">Receptor</keyword>
<dbReference type="InterPro" id="IPR000832">
    <property type="entry name" value="GPCR_2_secretin-like"/>
</dbReference>
<dbReference type="EMBL" id="JABXBU010000015">
    <property type="protein sequence ID" value="KAF8788325.1"/>
    <property type="molecule type" value="Genomic_DNA"/>
</dbReference>
<evidence type="ECO:0000256" key="6">
    <source>
        <dbReference type="ARBA" id="ARBA00023040"/>
    </source>
</evidence>
<evidence type="ECO:0000256" key="5">
    <source>
        <dbReference type="ARBA" id="ARBA00022989"/>
    </source>
</evidence>
<protein>
    <submittedName>
        <fullName evidence="14">Calcitonin receptor like protein</fullName>
    </submittedName>
</protein>
<evidence type="ECO:0000256" key="3">
    <source>
        <dbReference type="ARBA" id="ARBA00022475"/>
    </source>
</evidence>
<comment type="similarity">
    <text evidence="2">Belongs to the G-protein coupled receptor 2 family.</text>
</comment>
<evidence type="ECO:0000256" key="10">
    <source>
        <dbReference type="SAM" id="MobiDB-lite"/>
    </source>
</evidence>
<feature type="transmembrane region" description="Helical" evidence="11">
    <location>
        <begin position="333"/>
        <end position="355"/>
    </location>
</feature>
<feature type="transmembrane region" description="Helical" evidence="11">
    <location>
        <begin position="416"/>
        <end position="439"/>
    </location>
</feature>
<keyword evidence="3" id="KW-1003">Cell membrane</keyword>
<evidence type="ECO:0000256" key="4">
    <source>
        <dbReference type="ARBA" id="ARBA00022692"/>
    </source>
</evidence>
<evidence type="ECO:0000256" key="7">
    <source>
        <dbReference type="ARBA" id="ARBA00023136"/>
    </source>
</evidence>
<feature type="domain" description="G-protein coupled receptors family 2 profile 2" evidence="13">
    <location>
        <begin position="296"/>
        <end position="513"/>
    </location>
</feature>
<dbReference type="InterPro" id="IPR036445">
    <property type="entry name" value="GPCR_2_extracell_dom_sf"/>
</dbReference>
<dbReference type="Pfam" id="PF02793">
    <property type="entry name" value="HRM"/>
    <property type="match status" value="1"/>
</dbReference>
<dbReference type="Pfam" id="PF00002">
    <property type="entry name" value="7tm_2"/>
    <property type="match status" value="1"/>
</dbReference>
<feature type="region of interest" description="Disordered" evidence="10">
    <location>
        <begin position="57"/>
        <end position="103"/>
    </location>
</feature>
<evidence type="ECO:0000256" key="1">
    <source>
        <dbReference type="ARBA" id="ARBA00004651"/>
    </source>
</evidence>
<keyword evidence="7 11" id="KW-0472">Membrane</keyword>
<comment type="caution">
    <text evidence="14">The sequence shown here is derived from an EMBL/GenBank/DDBJ whole genome shotgun (WGS) entry which is preliminary data.</text>
</comment>
<comment type="subcellular location">
    <subcellularLocation>
        <location evidence="1">Cell membrane</location>
        <topology evidence="1">Multi-pass membrane protein</topology>
    </subcellularLocation>
</comment>
<dbReference type="SMART" id="SM00008">
    <property type="entry name" value="HormR"/>
    <property type="match status" value="1"/>
</dbReference>
<gene>
    <name evidence="14" type="ORF">HNY73_009841</name>
</gene>
<reference evidence="14" key="2">
    <citation type="submission" date="2020-06" db="EMBL/GenBank/DDBJ databases">
        <authorList>
            <person name="Sheffer M."/>
        </authorList>
    </citation>
    <scope>NUCLEOTIDE SEQUENCE</scope>
</reference>
<keyword evidence="5 11" id="KW-1133">Transmembrane helix</keyword>
<evidence type="ECO:0000256" key="2">
    <source>
        <dbReference type="ARBA" id="ARBA00005314"/>
    </source>
</evidence>
<evidence type="ECO:0000313" key="14">
    <source>
        <dbReference type="EMBL" id="KAF8788325.1"/>
    </source>
</evidence>
<dbReference type="PRINTS" id="PR00249">
    <property type="entry name" value="GPCRSECRETIN"/>
</dbReference>
<dbReference type="GO" id="GO:0007166">
    <property type="term" value="P:cell surface receptor signaling pathway"/>
    <property type="evidence" value="ECO:0007669"/>
    <property type="project" value="InterPro"/>
</dbReference>
<dbReference type="PANTHER" id="PTHR45620">
    <property type="entry name" value="PDF RECEPTOR-LIKE PROTEIN-RELATED"/>
    <property type="match status" value="1"/>
</dbReference>
<dbReference type="InterPro" id="IPR050332">
    <property type="entry name" value="GPCR_2"/>
</dbReference>
<dbReference type="AlphaFoldDB" id="A0A8T0FD81"/>
<dbReference type="SUPFAM" id="SSF111418">
    <property type="entry name" value="Hormone receptor domain"/>
    <property type="match status" value="1"/>
</dbReference>
<evidence type="ECO:0000259" key="12">
    <source>
        <dbReference type="PROSITE" id="PS50227"/>
    </source>
</evidence>
<keyword evidence="6" id="KW-0297">G-protein coupled receptor</keyword>
<dbReference type="GO" id="GO:0008528">
    <property type="term" value="F:G protein-coupled peptide receptor activity"/>
    <property type="evidence" value="ECO:0007669"/>
    <property type="project" value="TreeGrafter"/>
</dbReference>
<keyword evidence="9" id="KW-0807">Transducer</keyword>
<feature type="transmembrane region" description="Helical" evidence="11">
    <location>
        <begin position="459"/>
        <end position="479"/>
    </location>
</feature>
<evidence type="ECO:0000256" key="11">
    <source>
        <dbReference type="SAM" id="Phobius"/>
    </source>
</evidence>
<dbReference type="PROSITE" id="PS50227">
    <property type="entry name" value="G_PROTEIN_RECEP_F2_3"/>
    <property type="match status" value="1"/>
</dbReference>
<feature type="compositionally biased region" description="Basic and acidic residues" evidence="10">
    <location>
        <begin position="70"/>
        <end position="91"/>
    </location>
</feature>
<proteinExistence type="inferred from homology"/>
<evidence type="ECO:0000313" key="15">
    <source>
        <dbReference type="Proteomes" id="UP000807504"/>
    </source>
</evidence>
<dbReference type="PROSITE" id="PS50261">
    <property type="entry name" value="G_PROTEIN_RECEP_F2_4"/>
    <property type="match status" value="1"/>
</dbReference>
<dbReference type="Gene3D" id="1.20.1070.10">
    <property type="entry name" value="Rhodopsin 7-helix transmembrane proteins"/>
    <property type="match status" value="1"/>
</dbReference>
<feature type="transmembrane region" description="Helical" evidence="11">
    <location>
        <begin position="390"/>
        <end position="409"/>
    </location>
</feature>
<dbReference type="InterPro" id="IPR017981">
    <property type="entry name" value="GPCR_2-like_7TM"/>
</dbReference>
<keyword evidence="15" id="KW-1185">Reference proteome</keyword>
<evidence type="ECO:0000259" key="13">
    <source>
        <dbReference type="PROSITE" id="PS50261"/>
    </source>
</evidence>
<keyword evidence="4 11" id="KW-0812">Transmembrane</keyword>
<sequence length="662" mass="76276">MAKPIVFVRHLVKKNCKICESAPPSQGACPTNMPNNPMTLVVTDLLQSPILDFELHLNPTSYHTPSNPKSRLETQPRDDDALPTTPDERRQTPTNLCHTPRPHHNDVSCNRTTQYKHHPPTPSTPQQHAICYCESLELALSENETDVFFSIACRTERGYPLPLDEYRKDTCARCYYYLPSFAFHDSRKLSTHHIGRRGESTSWQPRSTDMSRMEFFCDTLYCPRTWDGWQCWPDTPAGEEAQGLCQEHVYFMSQPPPCPKYASKRCMSNGSWYVNEWDSEWTNYSSCSRIQGMRRLQYFHIVTYAISMLFLIPALFIFVIYKQLQVYRITMHKHLFTALLLNALTCIIFKSFIILEQMDLPSDRTTVLEENGIGCKILCVITKYTRMTTYMWMFCEGFYLHKLIAASFAEQKSLRMFYFIGWVFPIFPVATFSILRWYFADEECWAIPVNPYEWVTNSPNLLSLVLNFAFLCNIIRVLVTKLRATHTNEPSQFRKAVRATLVLVPLFGLHFFLVPLPASIGAVRDSRGLHLPQLLYGWTTGPGAPFGTENAPPADFHFVVRVAAFHPVRAHPRQDGGARETWSCEAFSLCEAVTDLMRRSMYRMRLRYSLNTKPSSVTLSNLSDLPVTLTRPDHNNAQTAAFNTRHTLKRDSYSIEEISDVF</sequence>
<dbReference type="InterPro" id="IPR001879">
    <property type="entry name" value="GPCR_2_extracellular_dom"/>
</dbReference>
<dbReference type="Gene3D" id="4.10.1240.10">
    <property type="entry name" value="GPCR, family 2, extracellular hormone receptor domain"/>
    <property type="match status" value="1"/>
</dbReference>
<dbReference type="Proteomes" id="UP000807504">
    <property type="component" value="Unassembled WGS sequence"/>
</dbReference>
<evidence type="ECO:0000256" key="9">
    <source>
        <dbReference type="ARBA" id="ARBA00023224"/>
    </source>
</evidence>
<name>A0A8T0FD81_ARGBR</name>